<dbReference type="AlphaFoldDB" id="A0A4Q9KLR5"/>
<comment type="caution">
    <text evidence="1">The sequence shown here is derived from an EMBL/GenBank/DDBJ whole genome shotgun (WGS) entry which is preliminary data.</text>
</comment>
<evidence type="ECO:0000313" key="2">
    <source>
        <dbReference type="Proteomes" id="UP000291933"/>
    </source>
</evidence>
<gene>
    <name evidence="1" type="ORF">ET996_05100</name>
</gene>
<keyword evidence="2" id="KW-1185">Reference proteome</keyword>
<name>A0A4Q9KLR5_PROTD</name>
<sequence length="168" mass="18951">MSEVRPIQPEPPLSDEEQANKEAFDAYGMRLALWLMDRRVQPVATGSPVAGTWLLVDDPGVLVFTESEFTWLRDRNEPAGDYYRGTYSYMQGALTHDGFVISRDGADLYSLFQRYTVESDGGDPRAVHFYGVFMVQRRGDELHIRNQRTGGDLQARRSAFRPGAAEGL</sequence>
<dbReference type="Proteomes" id="UP000291933">
    <property type="component" value="Unassembled WGS sequence"/>
</dbReference>
<dbReference type="EMBL" id="SDMR01000004">
    <property type="protein sequence ID" value="TBT95476.1"/>
    <property type="molecule type" value="Genomic_DNA"/>
</dbReference>
<dbReference type="RefSeq" id="WP_131171469.1">
    <property type="nucleotide sequence ID" value="NZ_FXTL01000004.1"/>
</dbReference>
<protein>
    <submittedName>
        <fullName evidence="1">Uncharacterized protein</fullName>
    </submittedName>
</protein>
<accession>A0A4Q9KLR5</accession>
<organism evidence="1 2">
    <name type="scientific">Propioniciclava tarda</name>
    <dbReference type="NCBI Taxonomy" id="433330"/>
    <lineage>
        <taxon>Bacteria</taxon>
        <taxon>Bacillati</taxon>
        <taxon>Actinomycetota</taxon>
        <taxon>Actinomycetes</taxon>
        <taxon>Propionibacteriales</taxon>
        <taxon>Propionibacteriaceae</taxon>
        <taxon>Propioniciclava</taxon>
    </lineage>
</organism>
<reference evidence="1 2" key="1">
    <citation type="submission" date="2019-01" db="EMBL/GenBank/DDBJ databases">
        <title>Lactibacter flavus gen. nov., sp. nov., a novel bacterium of the family Propionibacteriaceae isolated from raw milk and dairy products.</title>
        <authorList>
            <person name="Huptas C."/>
            <person name="Wenning M."/>
            <person name="Breitenwieser F."/>
            <person name="Doll E."/>
            <person name="Von Neubeck M."/>
            <person name="Busse H.-J."/>
            <person name="Scherer S."/>
        </authorList>
    </citation>
    <scope>NUCLEOTIDE SEQUENCE [LARGE SCALE GENOMIC DNA]</scope>
    <source>
        <strain evidence="1 2">DSM 22130</strain>
    </source>
</reference>
<proteinExistence type="predicted"/>
<evidence type="ECO:0000313" key="1">
    <source>
        <dbReference type="EMBL" id="TBT95476.1"/>
    </source>
</evidence>